<evidence type="ECO:0000313" key="7">
    <source>
        <dbReference type="Proteomes" id="UP001652628"/>
    </source>
</evidence>
<evidence type="ECO:0000259" key="6">
    <source>
        <dbReference type="SMART" id="SM00892"/>
    </source>
</evidence>
<dbReference type="GO" id="GO:0005634">
    <property type="term" value="C:nucleus"/>
    <property type="evidence" value="ECO:0007669"/>
    <property type="project" value="TreeGrafter"/>
</dbReference>
<dbReference type="Proteomes" id="UP001652628">
    <property type="component" value="Chromosome 3"/>
</dbReference>
<dbReference type="SMART" id="SM00892">
    <property type="entry name" value="Endonuclease_NS"/>
    <property type="match status" value="1"/>
</dbReference>
<gene>
    <name evidence="8" type="primary">LOC108007636</name>
</gene>
<keyword evidence="5" id="KW-0479">Metal-binding</keyword>
<accession>A0AB39Z1S8</accession>
<dbReference type="InterPro" id="IPR001604">
    <property type="entry name" value="Endo_G_ENPP1-like_dom"/>
</dbReference>
<dbReference type="InterPro" id="IPR044929">
    <property type="entry name" value="DNA/RNA_non-sp_Endonuclease_sf"/>
</dbReference>
<sequence>MKSQAVKMHDLKFLWVGLSFLLGNVSAICIIHKSLLSTKNIYLSHNNGKYDIQHSDMVANGQTIYLLCNGGIQRTGFQCQSNNDFNPPLNTAICSVPFVPSVVQLRKPDCLNPSRMYMVGFNVNGNFMELYRNCFNGNSLAFQHSIYMVYRHENTAPRPTPPWTSDGLSGGFDNAYEGRATQACLLTNLGATQPQCKFDRGHMTPASAFMFTEHKKATFKYLNAIPQYRGINRGNWKTVETWVNNVVKGLYDSTTRTYDVLKVCTGAMGVHRLRHTNNNNMISIFLLDNNKIPVPEWMYKIVSHLSGDKWVMLTYNDVIVPAQQDLKQICRQINCHPGLHLNGRSVGHTVCCDPFHFISRNVPHLTGVC</sequence>
<keyword evidence="7" id="KW-1185">Reference proteome</keyword>
<evidence type="ECO:0000256" key="3">
    <source>
        <dbReference type="ARBA" id="ARBA00022759"/>
    </source>
</evidence>
<dbReference type="GO" id="GO:0005743">
    <property type="term" value="C:mitochondrial inner membrane"/>
    <property type="evidence" value="ECO:0007669"/>
    <property type="project" value="TreeGrafter"/>
</dbReference>
<feature type="binding site" evidence="5">
    <location>
        <position position="232"/>
    </location>
    <ligand>
        <name>Mg(2+)</name>
        <dbReference type="ChEBI" id="CHEBI:18420"/>
        <note>catalytic</note>
    </ligand>
</feature>
<dbReference type="GO" id="GO:0004521">
    <property type="term" value="F:RNA endonuclease activity"/>
    <property type="evidence" value="ECO:0007669"/>
    <property type="project" value="TreeGrafter"/>
</dbReference>
<evidence type="ECO:0000256" key="2">
    <source>
        <dbReference type="ARBA" id="ARBA00022722"/>
    </source>
</evidence>
<reference evidence="8" key="1">
    <citation type="submission" date="2025-08" db="UniProtKB">
        <authorList>
            <consortium name="RefSeq"/>
        </authorList>
    </citation>
    <scope>IDENTIFICATION</scope>
</reference>
<evidence type="ECO:0000256" key="5">
    <source>
        <dbReference type="PIRSR" id="PIRSR640255-2"/>
    </source>
</evidence>
<dbReference type="GO" id="GO:0000014">
    <property type="term" value="F:single-stranded DNA endodeoxyribonuclease activity"/>
    <property type="evidence" value="ECO:0007669"/>
    <property type="project" value="TreeGrafter"/>
</dbReference>
<evidence type="ECO:0000256" key="4">
    <source>
        <dbReference type="PIRSR" id="PIRSR640255-1"/>
    </source>
</evidence>
<keyword evidence="3" id="KW-0255">Endonuclease</keyword>
<evidence type="ECO:0000256" key="1">
    <source>
        <dbReference type="ARBA" id="ARBA00010052"/>
    </source>
</evidence>
<protein>
    <recommendedName>
        <fullName evidence="6">DNA/RNA non-specific endonuclease/pyrophosphatase/phosphodiesterase domain-containing protein</fullName>
    </recommendedName>
</protein>
<dbReference type="AlphaFoldDB" id="A0AB39Z1S8"/>
<keyword evidence="2" id="KW-0540">Nuclease</keyword>
<dbReference type="PANTHER" id="PTHR13966">
    <property type="entry name" value="ENDONUCLEASE RELATED"/>
    <property type="match status" value="1"/>
</dbReference>
<dbReference type="GO" id="GO:0046872">
    <property type="term" value="F:metal ion binding"/>
    <property type="evidence" value="ECO:0007669"/>
    <property type="project" value="UniProtKB-KW"/>
</dbReference>
<dbReference type="Pfam" id="PF01223">
    <property type="entry name" value="Endonuclease_NS"/>
    <property type="match status" value="1"/>
</dbReference>
<name>A0AB39Z1S8_DROSZ</name>
<keyword evidence="3" id="KW-0378">Hydrolase</keyword>
<comment type="similarity">
    <text evidence="1">Belongs to the DNA/RNA non-specific endonuclease family.</text>
</comment>
<organism evidence="7 8">
    <name type="scientific">Drosophila suzukii</name>
    <name type="common">Spotted-wing drosophila fruit fly</name>
    <dbReference type="NCBI Taxonomy" id="28584"/>
    <lineage>
        <taxon>Eukaryota</taxon>
        <taxon>Metazoa</taxon>
        <taxon>Ecdysozoa</taxon>
        <taxon>Arthropoda</taxon>
        <taxon>Hexapoda</taxon>
        <taxon>Insecta</taxon>
        <taxon>Pterygota</taxon>
        <taxon>Neoptera</taxon>
        <taxon>Endopterygota</taxon>
        <taxon>Diptera</taxon>
        <taxon>Brachycera</taxon>
        <taxon>Muscomorpha</taxon>
        <taxon>Ephydroidea</taxon>
        <taxon>Drosophilidae</taxon>
        <taxon>Drosophila</taxon>
        <taxon>Sophophora</taxon>
    </lineage>
</organism>
<dbReference type="RefSeq" id="XP_016926844.4">
    <property type="nucleotide sequence ID" value="XM_017071355.4"/>
</dbReference>
<dbReference type="Gene3D" id="3.40.570.10">
    <property type="entry name" value="Extracellular Endonuclease, subunit A"/>
    <property type="match status" value="1"/>
</dbReference>
<dbReference type="PANTHER" id="PTHR13966:SF17">
    <property type="entry name" value="ENDONUCLEASE-RELATED"/>
    <property type="match status" value="1"/>
</dbReference>
<dbReference type="GeneID" id="108007636"/>
<feature type="domain" description="DNA/RNA non-specific endonuclease/pyrophosphatase/phosphodiesterase" evidence="6">
    <location>
        <begin position="127"/>
        <end position="357"/>
    </location>
</feature>
<proteinExistence type="inferred from homology"/>
<dbReference type="GO" id="GO:0003676">
    <property type="term" value="F:nucleic acid binding"/>
    <property type="evidence" value="ECO:0007669"/>
    <property type="project" value="InterPro"/>
</dbReference>
<feature type="active site" description="Proton acceptor" evidence="4">
    <location>
        <position position="202"/>
    </location>
</feature>
<dbReference type="GO" id="GO:0006309">
    <property type="term" value="P:apoptotic DNA fragmentation"/>
    <property type="evidence" value="ECO:0007669"/>
    <property type="project" value="TreeGrafter"/>
</dbReference>
<dbReference type="InterPro" id="IPR044925">
    <property type="entry name" value="His-Me_finger_sf"/>
</dbReference>
<dbReference type="SUPFAM" id="SSF54060">
    <property type="entry name" value="His-Me finger endonucleases"/>
    <property type="match status" value="1"/>
</dbReference>
<dbReference type="InterPro" id="IPR040255">
    <property type="entry name" value="Non-specific_endonuclease"/>
</dbReference>
<evidence type="ECO:0000313" key="8">
    <source>
        <dbReference type="RefSeq" id="XP_016926844.4"/>
    </source>
</evidence>